<evidence type="ECO:0000256" key="7">
    <source>
        <dbReference type="ARBA" id="ARBA00023163"/>
    </source>
</evidence>
<dbReference type="InterPro" id="IPR001867">
    <property type="entry name" value="OmpR/PhoB-type_DNA-bd"/>
</dbReference>
<dbReference type="PANTHER" id="PTHR48111:SF35">
    <property type="entry name" value="TRANSCRIPTIONAL REGULATORY PROTEIN QSEB"/>
    <property type="match status" value="1"/>
</dbReference>
<dbReference type="GO" id="GO:0000156">
    <property type="term" value="F:phosphorelay response regulator activity"/>
    <property type="evidence" value="ECO:0007669"/>
    <property type="project" value="TreeGrafter"/>
</dbReference>
<dbReference type="InterPro" id="IPR011006">
    <property type="entry name" value="CheY-like_superfamily"/>
</dbReference>
<dbReference type="GO" id="GO:0005829">
    <property type="term" value="C:cytosol"/>
    <property type="evidence" value="ECO:0007669"/>
    <property type="project" value="TreeGrafter"/>
</dbReference>
<dbReference type="InterPro" id="IPR036388">
    <property type="entry name" value="WH-like_DNA-bd_sf"/>
</dbReference>
<keyword evidence="4" id="KW-0902">Two-component regulatory system</keyword>
<keyword evidence="6 9" id="KW-0238">DNA-binding</keyword>
<feature type="domain" description="OmpR/PhoB-type" evidence="11">
    <location>
        <begin position="124"/>
        <end position="220"/>
    </location>
</feature>
<evidence type="ECO:0000313" key="12">
    <source>
        <dbReference type="EMBL" id="SAM58294.1"/>
    </source>
</evidence>
<evidence type="ECO:0000256" key="5">
    <source>
        <dbReference type="ARBA" id="ARBA00023015"/>
    </source>
</evidence>
<dbReference type="Proteomes" id="UP000190837">
    <property type="component" value="Unassembled WGS sequence"/>
</dbReference>
<dbReference type="Pfam" id="PF00486">
    <property type="entry name" value="Trans_reg_C"/>
    <property type="match status" value="1"/>
</dbReference>
<evidence type="ECO:0000259" key="10">
    <source>
        <dbReference type="PROSITE" id="PS50110"/>
    </source>
</evidence>
<dbReference type="GO" id="GO:0000976">
    <property type="term" value="F:transcription cis-regulatory region binding"/>
    <property type="evidence" value="ECO:0007669"/>
    <property type="project" value="TreeGrafter"/>
</dbReference>
<dbReference type="InterPro" id="IPR039420">
    <property type="entry name" value="WalR-like"/>
</dbReference>
<feature type="modified residue" description="4-aspartylphosphate" evidence="8">
    <location>
        <position position="51"/>
    </location>
</feature>
<accession>A0A1C3H2T7</accession>
<name>A0A1C3H2T7_9GAMM</name>
<dbReference type="PROSITE" id="PS50110">
    <property type="entry name" value="RESPONSE_REGULATORY"/>
    <property type="match status" value="1"/>
</dbReference>
<dbReference type="Pfam" id="PF00072">
    <property type="entry name" value="Response_reg"/>
    <property type="match status" value="1"/>
</dbReference>
<dbReference type="PROSITE" id="PS51755">
    <property type="entry name" value="OMPR_PHOB"/>
    <property type="match status" value="1"/>
</dbReference>
<dbReference type="Gene3D" id="6.10.250.690">
    <property type="match status" value="1"/>
</dbReference>
<proteinExistence type="predicted"/>
<evidence type="ECO:0000256" key="8">
    <source>
        <dbReference type="PROSITE-ProRule" id="PRU00169"/>
    </source>
</evidence>
<dbReference type="Gene3D" id="3.40.50.2300">
    <property type="match status" value="1"/>
</dbReference>
<dbReference type="CDD" id="cd17624">
    <property type="entry name" value="REC_OmpR_PmrA-like"/>
    <property type="match status" value="1"/>
</dbReference>
<feature type="DNA-binding region" description="OmpR/PhoB-type" evidence="9">
    <location>
        <begin position="124"/>
        <end position="220"/>
    </location>
</feature>
<dbReference type="PANTHER" id="PTHR48111">
    <property type="entry name" value="REGULATOR OF RPOS"/>
    <property type="match status" value="1"/>
</dbReference>
<keyword evidence="7" id="KW-0804">Transcription</keyword>
<dbReference type="SMART" id="SM00862">
    <property type="entry name" value="Trans_reg_C"/>
    <property type="match status" value="1"/>
</dbReference>
<dbReference type="CDD" id="cd00383">
    <property type="entry name" value="trans_reg_C"/>
    <property type="match status" value="1"/>
</dbReference>
<dbReference type="InterPro" id="IPR001789">
    <property type="entry name" value="Sig_transdc_resp-reg_receiver"/>
</dbReference>
<gene>
    <name evidence="12" type="ORF">CHUV0807_0431</name>
</gene>
<keyword evidence="3 8" id="KW-0597">Phosphoprotein</keyword>
<keyword evidence="2" id="KW-0963">Cytoplasm</keyword>
<evidence type="ECO:0000256" key="6">
    <source>
        <dbReference type="ARBA" id="ARBA00023125"/>
    </source>
</evidence>
<dbReference type="InterPro" id="IPR016032">
    <property type="entry name" value="Sig_transdc_resp-reg_C-effctor"/>
</dbReference>
<dbReference type="EMBL" id="FKLO01000020">
    <property type="protein sequence ID" value="SAM58294.1"/>
    <property type="molecule type" value="Genomic_DNA"/>
</dbReference>
<dbReference type="RefSeq" id="WP_079539372.1">
    <property type="nucleotide sequence ID" value="NZ_FKLO01000020.1"/>
</dbReference>
<dbReference type="GO" id="GO:0006355">
    <property type="term" value="P:regulation of DNA-templated transcription"/>
    <property type="evidence" value="ECO:0007669"/>
    <property type="project" value="InterPro"/>
</dbReference>
<dbReference type="SUPFAM" id="SSF46894">
    <property type="entry name" value="C-terminal effector domain of the bipartite response regulators"/>
    <property type="match status" value="1"/>
</dbReference>
<sequence>MRILLAEDDRMIGEAVHAGLKDAAYAVDWVKDGAMALRAAASENYDLILLDLGLPKKDGLDVLAELRQNAATPVLILTARDDLDSRLRGLDGGADDYLIKPFELAELLARMRAVLRRHGQHSANNELDNGIITLNPATHEARRHDNGETRQLTAREYTILHALMQRPGHILSRAELEDKTYGWGEEVESNAIDYLIHALRKKLGADSIRNVRGVGWCVTREAKTP</sequence>
<evidence type="ECO:0000256" key="1">
    <source>
        <dbReference type="ARBA" id="ARBA00004496"/>
    </source>
</evidence>
<evidence type="ECO:0000313" key="13">
    <source>
        <dbReference type="Proteomes" id="UP000190837"/>
    </source>
</evidence>
<organism evidence="12 13">
    <name type="scientific">Cardiobacterium hominis</name>
    <dbReference type="NCBI Taxonomy" id="2718"/>
    <lineage>
        <taxon>Bacteria</taxon>
        <taxon>Pseudomonadati</taxon>
        <taxon>Pseudomonadota</taxon>
        <taxon>Gammaproteobacteria</taxon>
        <taxon>Cardiobacteriales</taxon>
        <taxon>Cardiobacteriaceae</taxon>
        <taxon>Cardiobacterium</taxon>
    </lineage>
</organism>
<comment type="subcellular location">
    <subcellularLocation>
        <location evidence="1">Cytoplasm</location>
    </subcellularLocation>
</comment>
<evidence type="ECO:0000256" key="2">
    <source>
        <dbReference type="ARBA" id="ARBA00022490"/>
    </source>
</evidence>
<evidence type="ECO:0000256" key="9">
    <source>
        <dbReference type="PROSITE-ProRule" id="PRU01091"/>
    </source>
</evidence>
<dbReference type="Gene3D" id="1.10.10.10">
    <property type="entry name" value="Winged helix-like DNA-binding domain superfamily/Winged helix DNA-binding domain"/>
    <property type="match status" value="1"/>
</dbReference>
<dbReference type="GO" id="GO:0032993">
    <property type="term" value="C:protein-DNA complex"/>
    <property type="evidence" value="ECO:0007669"/>
    <property type="project" value="TreeGrafter"/>
</dbReference>
<keyword evidence="5" id="KW-0805">Transcription regulation</keyword>
<evidence type="ECO:0000259" key="11">
    <source>
        <dbReference type="PROSITE" id="PS51755"/>
    </source>
</evidence>
<dbReference type="SUPFAM" id="SSF52172">
    <property type="entry name" value="CheY-like"/>
    <property type="match status" value="1"/>
</dbReference>
<reference evidence="13" key="1">
    <citation type="submission" date="2016-04" db="EMBL/GenBank/DDBJ databases">
        <authorList>
            <person name="Tagini F."/>
        </authorList>
    </citation>
    <scope>NUCLEOTIDE SEQUENCE [LARGE SCALE GENOMIC DNA]</scope>
    <source>
        <strain evidence="13">CHUV0807</strain>
    </source>
</reference>
<protein>
    <submittedName>
        <fullName evidence="12">Two-component system response regulator QseB</fullName>
    </submittedName>
</protein>
<dbReference type="FunFam" id="3.40.50.2300:FF:000002">
    <property type="entry name" value="DNA-binding response regulator PhoP"/>
    <property type="match status" value="1"/>
</dbReference>
<evidence type="ECO:0000256" key="3">
    <source>
        <dbReference type="ARBA" id="ARBA00022553"/>
    </source>
</evidence>
<dbReference type="SMART" id="SM00448">
    <property type="entry name" value="REC"/>
    <property type="match status" value="1"/>
</dbReference>
<feature type="domain" description="Response regulatory" evidence="10">
    <location>
        <begin position="2"/>
        <end position="115"/>
    </location>
</feature>
<evidence type="ECO:0000256" key="4">
    <source>
        <dbReference type="ARBA" id="ARBA00023012"/>
    </source>
</evidence>
<dbReference type="AlphaFoldDB" id="A0A1C3H2T7"/>